<evidence type="ECO:0000313" key="2">
    <source>
        <dbReference type="EMBL" id="KAK7434303.1"/>
    </source>
</evidence>
<sequence length="331" mass="37067">MGVDLHQLSNALRKAIAHKVVLPINASQYFSLPLSRRYEALSSWRNDSPHRFFSENTVFVDQEGTALIWYLPNLLPKHFKNNIFAATTLIDRKLAIGIQGSSATTQRKKKGSSTNQSWRRQSTLFPSSKKKPTVRPGVANFSFGWRPCGKGWSKEEDVASSVSLKEPVSEIPSTQSWLRRIKDLQLTTSLILSVIHPDLFDAAKEVLDFCVEPSSHNGKTHEWASLWNSVYTAMTIISGRITPEHVDSLGRSHYLDALVSLGNAANPKMIFRELNASFSYKSGTALFFAGKGWTHEVPEWGPGERVCYASYLRPEMIEAHGQCVSSWGLKV</sequence>
<feature type="region of interest" description="Disordered" evidence="1">
    <location>
        <begin position="101"/>
        <end position="134"/>
    </location>
</feature>
<evidence type="ECO:0000313" key="3">
    <source>
        <dbReference type="Proteomes" id="UP001498398"/>
    </source>
</evidence>
<proteinExistence type="predicted"/>
<organism evidence="2 3">
    <name type="scientific">Marasmiellus scandens</name>
    <dbReference type="NCBI Taxonomy" id="2682957"/>
    <lineage>
        <taxon>Eukaryota</taxon>
        <taxon>Fungi</taxon>
        <taxon>Dikarya</taxon>
        <taxon>Basidiomycota</taxon>
        <taxon>Agaricomycotina</taxon>
        <taxon>Agaricomycetes</taxon>
        <taxon>Agaricomycetidae</taxon>
        <taxon>Agaricales</taxon>
        <taxon>Marasmiineae</taxon>
        <taxon>Omphalotaceae</taxon>
        <taxon>Marasmiellus</taxon>
    </lineage>
</organism>
<evidence type="ECO:0000256" key="1">
    <source>
        <dbReference type="SAM" id="MobiDB-lite"/>
    </source>
</evidence>
<keyword evidence="3" id="KW-1185">Reference proteome</keyword>
<dbReference type="Proteomes" id="UP001498398">
    <property type="component" value="Unassembled WGS sequence"/>
</dbReference>
<dbReference type="Gene3D" id="3.60.130.30">
    <property type="match status" value="1"/>
</dbReference>
<gene>
    <name evidence="2" type="ORF">VKT23_020253</name>
</gene>
<protein>
    <submittedName>
        <fullName evidence="2">Uncharacterized protein</fullName>
    </submittedName>
</protein>
<dbReference type="EMBL" id="JBANRG010000127">
    <property type="protein sequence ID" value="KAK7434303.1"/>
    <property type="molecule type" value="Genomic_DNA"/>
</dbReference>
<name>A0ABR1IM07_9AGAR</name>
<feature type="compositionally biased region" description="Polar residues" evidence="1">
    <location>
        <begin position="112"/>
        <end position="126"/>
    </location>
</feature>
<accession>A0ABR1IM07</accession>
<reference evidence="2 3" key="1">
    <citation type="submission" date="2024-01" db="EMBL/GenBank/DDBJ databases">
        <title>A draft genome for the cacao thread blight pathogen Marasmiellus scandens.</title>
        <authorList>
            <person name="Baruah I.K."/>
            <person name="Leung J."/>
            <person name="Bukari Y."/>
            <person name="Amoako-Attah I."/>
            <person name="Meinhardt L.W."/>
            <person name="Bailey B.A."/>
            <person name="Cohen S.P."/>
        </authorList>
    </citation>
    <scope>NUCLEOTIDE SEQUENCE [LARGE SCALE GENOMIC DNA]</scope>
    <source>
        <strain evidence="2 3">GH-19</strain>
    </source>
</reference>
<comment type="caution">
    <text evidence="2">The sequence shown here is derived from an EMBL/GenBank/DDBJ whole genome shotgun (WGS) entry which is preliminary data.</text>
</comment>